<feature type="region of interest" description="Disordered" evidence="2">
    <location>
        <begin position="226"/>
        <end position="247"/>
    </location>
</feature>
<comment type="subunit">
    <text evidence="1">Component of the mitochondrial contact site and cristae organizing system (MICOS) complex.</text>
</comment>
<dbReference type="InterPro" id="IPR033181">
    <property type="entry name" value="Mic26_fungi"/>
</dbReference>
<comment type="function">
    <text evidence="1">Component of the MICOS complex, a large protein complex of the mitochondrial inner membrane that plays crucial roles in the maintenance of crista junctions, inner membrane architecture, and formation of contact sites to the outer membrane.</text>
</comment>
<dbReference type="InterPro" id="IPR019166">
    <property type="entry name" value="MIC26/MIC27"/>
</dbReference>
<organism evidence="3 4">
    <name type="scientific">Powellomyces hirtus</name>
    <dbReference type="NCBI Taxonomy" id="109895"/>
    <lineage>
        <taxon>Eukaryota</taxon>
        <taxon>Fungi</taxon>
        <taxon>Fungi incertae sedis</taxon>
        <taxon>Chytridiomycota</taxon>
        <taxon>Chytridiomycota incertae sedis</taxon>
        <taxon>Chytridiomycetes</taxon>
        <taxon>Spizellomycetales</taxon>
        <taxon>Powellomycetaceae</taxon>
        <taxon>Powellomyces</taxon>
    </lineage>
</organism>
<dbReference type="STRING" id="109895.A0A507E9C2"/>
<proteinExistence type="predicted"/>
<evidence type="ECO:0000313" key="4">
    <source>
        <dbReference type="Proteomes" id="UP000318582"/>
    </source>
</evidence>
<comment type="subcellular location">
    <subcellularLocation>
        <location evidence="1">Mitochondrion inner membrane</location>
    </subcellularLocation>
</comment>
<reference evidence="3 4" key="1">
    <citation type="journal article" date="2019" name="Sci. Rep.">
        <title>Comparative genomics of chytrid fungi reveal insights into the obligate biotrophic and pathogenic lifestyle of Synchytrium endobioticum.</title>
        <authorList>
            <person name="van de Vossenberg B.T.L.H."/>
            <person name="Warris S."/>
            <person name="Nguyen H.D.T."/>
            <person name="van Gent-Pelzer M.P.E."/>
            <person name="Joly D.L."/>
            <person name="van de Geest H.C."/>
            <person name="Bonants P.J.M."/>
            <person name="Smith D.S."/>
            <person name="Levesque C.A."/>
            <person name="van der Lee T.A.J."/>
        </authorList>
    </citation>
    <scope>NUCLEOTIDE SEQUENCE [LARGE SCALE GENOMIC DNA]</scope>
    <source>
        <strain evidence="3 4">CBS 809.83</strain>
    </source>
</reference>
<dbReference type="GO" id="GO:0044284">
    <property type="term" value="C:mitochondrial crista junction"/>
    <property type="evidence" value="ECO:0007669"/>
    <property type="project" value="TreeGrafter"/>
</dbReference>
<dbReference type="PANTHER" id="PTHR28268:SF1">
    <property type="entry name" value="MICOS SUBUNIT MIC26"/>
    <property type="match status" value="1"/>
</dbReference>
<keyword evidence="1" id="KW-0496">Mitochondrion</keyword>
<dbReference type="PANTHER" id="PTHR28268">
    <property type="entry name" value="MICOS SUBUNIT MIC26"/>
    <property type="match status" value="1"/>
</dbReference>
<name>A0A507E9C2_9FUNG</name>
<feature type="compositionally biased region" description="Low complexity" evidence="2">
    <location>
        <begin position="226"/>
        <end position="241"/>
    </location>
</feature>
<evidence type="ECO:0000256" key="1">
    <source>
        <dbReference type="RuleBase" id="RU363021"/>
    </source>
</evidence>
<dbReference type="Pfam" id="PF09769">
    <property type="entry name" value="ApoO"/>
    <property type="match status" value="1"/>
</dbReference>
<gene>
    <name evidence="3" type="ORF">PhCBS80983_g01582</name>
</gene>
<evidence type="ECO:0000313" key="3">
    <source>
        <dbReference type="EMBL" id="TPX60669.1"/>
    </source>
</evidence>
<sequence length="247" mass="26598">MNRSVPNLMPLMSAKRAQSSRLSTANQSRGFLLVAATATGGLITVAGTLGEVHTEGPKSVFVPRREKLSIYDAPQQDYIKVDEPSPLELAIRLTRWKVTDAFSSTRAQVQTVVDEWLKVEAKISETIQRYVAPEEKVIPGAIYVTLAGFAGSIVAKQRSLPARFAAPTAFATTAFIYLYPRTSRNITNSAYQSVTGNIHLPPITDSLPDISGTLNSIVNSVKSLLGDSSASSSFSTTSPPLTKAPKE</sequence>
<dbReference type="Proteomes" id="UP000318582">
    <property type="component" value="Unassembled WGS sequence"/>
</dbReference>
<keyword evidence="1" id="KW-0472">Membrane</keyword>
<keyword evidence="1" id="KW-0999">Mitochondrion inner membrane</keyword>
<keyword evidence="4" id="KW-1185">Reference proteome</keyword>
<dbReference type="AlphaFoldDB" id="A0A507E9C2"/>
<evidence type="ECO:0000256" key="2">
    <source>
        <dbReference type="SAM" id="MobiDB-lite"/>
    </source>
</evidence>
<accession>A0A507E9C2</accession>
<dbReference type="GO" id="GO:0042407">
    <property type="term" value="P:cristae formation"/>
    <property type="evidence" value="ECO:0007669"/>
    <property type="project" value="InterPro"/>
</dbReference>
<dbReference type="EMBL" id="QEAQ01000013">
    <property type="protein sequence ID" value="TPX60669.1"/>
    <property type="molecule type" value="Genomic_DNA"/>
</dbReference>
<comment type="caution">
    <text evidence="3">The sequence shown here is derived from an EMBL/GenBank/DDBJ whole genome shotgun (WGS) entry which is preliminary data.</text>
</comment>
<dbReference type="GO" id="GO:0061617">
    <property type="term" value="C:MICOS complex"/>
    <property type="evidence" value="ECO:0007669"/>
    <property type="project" value="UniProtKB-UniRule"/>
</dbReference>
<protein>
    <recommendedName>
        <fullName evidence="1">MICOS complex subunit</fullName>
    </recommendedName>
</protein>